<dbReference type="Gene3D" id="3.30.2010.10">
    <property type="entry name" value="Metalloproteases ('zincins'), catalytic domain"/>
    <property type="match status" value="1"/>
</dbReference>
<dbReference type="CDD" id="cd07344">
    <property type="entry name" value="M48_yhfN_like"/>
    <property type="match status" value="1"/>
</dbReference>
<proteinExistence type="predicted"/>
<organism evidence="2 3">
    <name type="scientific">Candidatus Acetatifactor stercoripullorum</name>
    <dbReference type="NCBI Taxonomy" id="2838414"/>
    <lineage>
        <taxon>Bacteria</taxon>
        <taxon>Bacillati</taxon>
        <taxon>Bacillota</taxon>
        <taxon>Clostridia</taxon>
        <taxon>Lachnospirales</taxon>
        <taxon>Lachnospiraceae</taxon>
        <taxon>Acetatifactor</taxon>
    </lineage>
</organism>
<dbReference type="PANTHER" id="PTHR30399:SF1">
    <property type="entry name" value="UTP PYROPHOSPHATASE"/>
    <property type="match status" value="1"/>
</dbReference>
<dbReference type="EMBL" id="DXGH01000073">
    <property type="protein sequence ID" value="HIW82600.1"/>
    <property type="molecule type" value="Genomic_DNA"/>
</dbReference>
<dbReference type="RefSeq" id="WP_318702434.1">
    <property type="nucleotide sequence ID" value="NZ_CALWMU010000033.1"/>
</dbReference>
<protein>
    <submittedName>
        <fullName evidence="2">M48 family metallopeptidase</fullName>
    </submittedName>
</protein>
<dbReference type="InterPro" id="IPR053136">
    <property type="entry name" value="UTP_pyrophosphatase-like"/>
</dbReference>
<dbReference type="PANTHER" id="PTHR30399">
    <property type="entry name" value="UNCHARACTERIZED PROTEIN YGJP"/>
    <property type="match status" value="1"/>
</dbReference>
<gene>
    <name evidence="2" type="ORF">H9742_13945</name>
</gene>
<dbReference type="Pfam" id="PF01863">
    <property type="entry name" value="YgjP-like"/>
    <property type="match status" value="1"/>
</dbReference>
<evidence type="ECO:0000313" key="3">
    <source>
        <dbReference type="Proteomes" id="UP000824265"/>
    </source>
</evidence>
<reference evidence="2" key="1">
    <citation type="journal article" date="2021" name="PeerJ">
        <title>Extensive microbial diversity within the chicken gut microbiome revealed by metagenomics and culture.</title>
        <authorList>
            <person name="Gilroy R."/>
            <person name="Ravi A."/>
            <person name="Getino M."/>
            <person name="Pursley I."/>
            <person name="Horton D.L."/>
            <person name="Alikhan N.F."/>
            <person name="Baker D."/>
            <person name="Gharbi K."/>
            <person name="Hall N."/>
            <person name="Watson M."/>
            <person name="Adriaenssens E.M."/>
            <person name="Foster-Nyarko E."/>
            <person name="Jarju S."/>
            <person name="Secka A."/>
            <person name="Antonio M."/>
            <person name="Oren A."/>
            <person name="Chaudhuri R.R."/>
            <person name="La Ragione R."/>
            <person name="Hildebrand F."/>
            <person name="Pallen M.J."/>
        </authorList>
    </citation>
    <scope>NUCLEOTIDE SEQUENCE</scope>
    <source>
        <strain evidence="2">CHK195-6426</strain>
    </source>
</reference>
<reference evidence="2" key="2">
    <citation type="submission" date="2021-04" db="EMBL/GenBank/DDBJ databases">
        <authorList>
            <person name="Gilroy R."/>
        </authorList>
    </citation>
    <scope>NUCLEOTIDE SEQUENCE</scope>
    <source>
        <strain evidence="2">CHK195-6426</strain>
    </source>
</reference>
<comment type="caution">
    <text evidence="2">The sequence shown here is derived from an EMBL/GenBank/DDBJ whole genome shotgun (WGS) entry which is preliminary data.</text>
</comment>
<evidence type="ECO:0000313" key="2">
    <source>
        <dbReference type="EMBL" id="HIW82600.1"/>
    </source>
</evidence>
<sequence>MTAAYSNLPKTLSAAEEKRLQAMERRYRNAAKSIFEARASYFLPYTGGSYTSITIRDQKTRWGSCSSRGTLSFNYRLLFAPPKVLDYVVVHELCHLTHMNHSRDFWKHVESVLPDYKQYRTWLKEHGHELTLENYLLRRGIPLTL</sequence>
<dbReference type="Proteomes" id="UP000824265">
    <property type="component" value="Unassembled WGS sequence"/>
</dbReference>
<dbReference type="AlphaFoldDB" id="A0A9D1R7X6"/>
<evidence type="ECO:0000259" key="1">
    <source>
        <dbReference type="Pfam" id="PF01863"/>
    </source>
</evidence>
<accession>A0A9D1R7X6</accession>
<dbReference type="InterPro" id="IPR002725">
    <property type="entry name" value="YgjP-like_metallopeptidase"/>
</dbReference>
<name>A0A9D1R7X6_9FIRM</name>
<feature type="domain" description="YgjP-like metallopeptidase" evidence="1">
    <location>
        <begin position="11"/>
        <end position="126"/>
    </location>
</feature>